<keyword evidence="2" id="KW-0378">Hydrolase</keyword>
<evidence type="ECO:0000256" key="4">
    <source>
        <dbReference type="SAM" id="MobiDB-lite"/>
    </source>
</evidence>
<gene>
    <name evidence="6" type="ORF">CYMTET_48961</name>
</gene>
<organism evidence="6 7">
    <name type="scientific">Cymbomonas tetramitiformis</name>
    <dbReference type="NCBI Taxonomy" id="36881"/>
    <lineage>
        <taxon>Eukaryota</taxon>
        <taxon>Viridiplantae</taxon>
        <taxon>Chlorophyta</taxon>
        <taxon>Pyramimonadophyceae</taxon>
        <taxon>Pyramimonadales</taxon>
        <taxon>Pyramimonadaceae</taxon>
        <taxon>Cymbomonas</taxon>
    </lineage>
</organism>
<keyword evidence="1 3" id="KW-0479">Metal-binding</keyword>
<dbReference type="PROSITE" id="PS51845">
    <property type="entry name" value="PDEASE_I_2"/>
    <property type="match status" value="1"/>
</dbReference>
<dbReference type="AlphaFoldDB" id="A0AAE0BSF2"/>
<dbReference type="PRINTS" id="PR00387">
    <property type="entry name" value="PDIESTERASE1"/>
</dbReference>
<evidence type="ECO:0000256" key="1">
    <source>
        <dbReference type="ARBA" id="ARBA00022723"/>
    </source>
</evidence>
<feature type="region of interest" description="Disordered" evidence="4">
    <location>
        <begin position="1"/>
        <end position="30"/>
    </location>
</feature>
<comment type="caution">
    <text evidence="6">The sequence shown here is derived from an EMBL/GenBank/DDBJ whole genome shotgun (WGS) entry which is preliminary data.</text>
</comment>
<name>A0AAE0BSF2_9CHLO</name>
<dbReference type="PANTHER" id="PTHR11347">
    <property type="entry name" value="CYCLIC NUCLEOTIDE PHOSPHODIESTERASE"/>
    <property type="match status" value="1"/>
</dbReference>
<feature type="binding site" evidence="3">
    <location>
        <position position="180"/>
    </location>
    <ligand>
        <name>Zn(2+)</name>
        <dbReference type="ChEBI" id="CHEBI:29105"/>
        <label>1</label>
    </ligand>
</feature>
<evidence type="ECO:0000256" key="2">
    <source>
        <dbReference type="ARBA" id="ARBA00022801"/>
    </source>
</evidence>
<dbReference type="InterPro" id="IPR036971">
    <property type="entry name" value="PDEase_catalytic_dom_sf"/>
</dbReference>
<evidence type="ECO:0000313" key="7">
    <source>
        <dbReference type="Proteomes" id="UP001190700"/>
    </source>
</evidence>
<dbReference type="GO" id="GO:0004114">
    <property type="term" value="F:3',5'-cyclic-nucleotide phosphodiesterase activity"/>
    <property type="evidence" value="ECO:0007669"/>
    <property type="project" value="InterPro"/>
</dbReference>
<sequence>MAGTLDGAAAVREKQLSRVPSERKVAEVQGKLQKGGCEEERLRDQRSHADCHLGREPGLIESKPSLGPESDSQGHNNAFEIATKSARSLAYENASVLENHHCACCFRLLLKCKVMTNFSKEARKECMINARIAILSTDMMMHGKLQSLLQDGFNKGLHGDDERQECMRSLLIATLVHAADLCGQGFATEQAVLWEERVIREFREQAVKERENNVPVSQFMANLNTTKAIASMQANFVDNVVQPYIKSFVAFAPSLQEFWLGNLQTNRERNAKLANASA</sequence>
<dbReference type="EMBL" id="LGRX02033435">
    <property type="protein sequence ID" value="KAK3241259.1"/>
    <property type="molecule type" value="Genomic_DNA"/>
</dbReference>
<keyword evidence="7" id="KW-1185">Reference proteome</keyword>
<evidence type="ECO:0000256" key="3">
    <source>
        <dbReference type="PIRSR" id="PIRSR623088-3"/>
    </source>
</evidence>
<dbReference type="Proteomes" id="UP001190700">
    <property type="component" value="Unassembled WGS sequence"/>
</dbReference>
<dbReference type="GO" id="GO:0046872">
    <property type="term" value="F:metal ion binding"/>
    <property type="evidence" value="ECO:0007669"/>
    <property type="project" value="UniProtKB-KW"/>
</dbReference>
<dbReference type="Pfam" id="PF00233">
    <property type="entry name" value="PDEase_I"/>
    <property type="match status" value="1"/>
</dbReference>
<protein>
    <recommendedName>
        <fullName evidence="5">PDEase domain-containing protein</fullName>
    </recommendedName>
</protein>
<dbReference type="GO" id="GO:0007165">
    <property type="term" value="P:signal transduction"/>
    <property type="evidence" value="ECO:0007669"/>
    <property type="project" value="InterPro"/>
</dbReference>
<evidence type="ECO:0000259" key="5">
    <source>
        <dbReference type="PROSITE" id="PS51845"/>
    </source>
</evidence>
<dbReference type="Gene3D" id="1.10.1300.10">
    <property type="entry name" value="3'5'-cyclic nucleotide phosphodiesterase, catalytic domain"/>
    <property type="match status" value="1"/>
</dbReference>
<feature type="domain" description="PDEase" evidence="5">
    <location>
        <begin position="1"/>
        <end position="277"/>
    </location>
</feature>
<feature type="compositionally biased region" description="Basic and acidic residues" evidence="4">
    <location>
        <begin position="11"/>
        <end position="26"/>
    </location>
</feature>
<proteinExistence type="predicted"/>
<feature type="region of interest" description="Disordered" evidence="4">
    <location>
        <begin position="54"/>
        <end position="76"/>
    </location>
</feature>
<dbReference type="InterPro" id="IPR023088">
    <property type="entry name" value="PDEase"/>
</dbReference>
<dbReference type="SUPFAM" id="SSF109604">
    <property type="entry name" value="HD-domain/PDEase-like"/>
    <property type="match status" value="1"/>
</dbReference>
<accession>A0AAE0BSF2</accession>
<reference evidence="6 7" key="1">
    <citation type="journal article" date="2015" name="Genome Biol. Evol.">
        <title>Comparative Genomics of a Bacterivorous Green Alga Reveals Evolutionary Causalities and Consequences of Phago-Mixotrophic Mode of Nutrition.</title>
        <authorList>
            <person name="Burns J.A."/>
            <person name="Paasch A."/>
            <person name="Narechania A."/>
            <person name="Kim E."/>
        </authorList>
    </citation>
    <scope>NUCLEOTIDE SEQUENCE [LARGE SCALE GENOMIC DNA]</scope>
    <source>
        <strain evidence="6 7">PLY_AMNH</strain>
    </source>
</reference>
<evidence type="ECO:0000313" key="6">
    <source>
        <dbReference type="EMBL" id="KAK3241259.1"/>
    </source>
</evidence>
<dbReference type="InterPro" id="IPR002073">
    <property type="entry name" value="PDEase_catalytic_dom"/>
</dbReference>